<evidence type="ECO:0000313" key="2">
    <source>
        <dbReference type="Proteomes" id="UP000030635"/>
    </source>
</evidence>
<dbReference type="RefSeq" id="WP_039315486.1">
    <property type="nucleotide sequence ID" value="NZ_CP006905.1"/>
</dbReference>
<dbReference type="EMBL" id="CP006905">
    <property type="protein sequence ID" value="AIY82619.1"/>
    <property type="molecule type" value="Genomic_DNA"/>
</dbReference>
<dbReference type="KEGG" id="cbv:U729_2476"/>
<keyword evidence="2" id="KW-1185">Reference proteome</keyword>
<accession>A0A0A7FSJ6</accession>
<evidence type="ECO:0000313" key="1">
    <source>
        <dbReference type="EMBL" id="AIY82619.1"/>
    </source>
</evidence>
<dbReference type="Proteomes" id="UP000030635">
    <property type="component" value="Chromosome"/>
</dbReference>
<dbReference type="HOGENOM" id="CLU_2952056_0_0_9"/>
<dbReference type="STRING" id="1561.NPD11_561"/>
<reference evidence="1 2" key="1">
    <citation type="journal article" date="2015" name="Infect. Genet. Evol.">
        <title>Genomic sequences of six botulinum neurotoxin-producing strains representing three clostridial species illustrate the mobility and diversity of botulinum neurotoxin genes.</title>
        <authorList>
            <person name="Smith T.J."/>
            <person name="Hill K.K."/>
            <person name="Xie G."/>
            <person name="Foley B.T."/>
            <person name="Williamson C.H."/>
            <person name="Foster J.T."/>
            <person name="Johnson S.L."/>
            <person name="Chertkov O."/>
            <person name="Teshima H."/>
            <person name="Gibbons H.S."/>
            <person name="Johnsky L.A."/>
            <person name="Karavis M.A."/>
            <person name="Smith L.A."/>
        </authorList>
    </citation>
    <scope>NUCLEOTIDE SEQUENCE [LARGE SCALE GENOMIC DNA]</scope>
    <source>
        <strain evidence="1">Sullivan</strain>
    </source>
</reference>
<dbReference type="AlphaFoldDB" id="A0A0A7FSJ6"/>
<name>A0A0A7FSJ6_9CLOT</name>
<gene>
    <name evidence="1" type="ORF">U729_2476</name>
</gene>
<protein>
    <submittedName>
        <fullName evidence="1">Uncharacterized protein</fullName>
    </submittedName>
</protein>
<proteinExistence type="predicted"/>
<sequence>MKIKERTKEIEEKIKKEYKKLGKEEEGTSIEEMERAVSDYYQNNGTLMEDFYDFIQRNC</sequence>
<organism evidence="1 2">
    <name type="scientific">Clostridium baratii str. Sullivan</name>
    <dbReference type="NCBI Taxonomy" id="1415775"/>
    <lineage>
        <taxon>Bacteria</taxon>
        <taxon>Bacillati</taxon>
        <taxon>Bacillota</taxon>
        <taxon>Clostridia</taxon>
        <taxon>Eubacteriales</taxon>
        <taxon>Clostridiaceae</taxon>
        <taxon>Clostridium</taxon>
    </lineage>
</organism>